<dbReference type="EMBL" id="JAPQKT010000002">
    <property type="protein sequence ID" value="KAJ5241563.1"/>
    <property type="molecule type" value="Genomic_DNA"/>
</dbReference>
<gene>
    <name evidence="1" type="ORF">N7469_003154</name>
</gene>
<reference evidence="1" key="1">
    <citation type="submission" date="2022-11" db="EMBL/GenBank/DDBJ databases">
        <authorList>
            <person name="Petersen C."/>
        </authorList>
    </citation>
    <scope>NUCLEOTIDE SEQUENCE</scope>
    <source>
        <strain evidence="1">IBT 23319</strain>
    </source>
</reference>
<sequence length="64" mass="7105">MTSLRVGPEGVSTEQLVEQMEDQMDNRQDEMGSAKIRGVSVNRCHCRIRMVVVVVVVTATVVMV</sequence>
<dbReference type="GeneID" id="81381241"/>
<comment type="caution">
    <text evidence="1">The sequence shown here is derived from an EMBL/GenBank/DDBJ whole genome shotgun (WGS) entry which is preliminary data.</text>
</comment>
<accession>A0A9W9PBN6</accession>
<evidence type="ECO:0000313" key="1">
    <source>
        <dbReference type="EMBL" id="KAJ5241563.1"/>
    </source>
</evidence>
<keyword evidence="2" id="KW-1185">Reference proteome</keyword>
<dbReference type="RefSeq" id="XP_056504568.1">
    <property type="nucleotide sequence ID" value="XM_056642074.1"/>
</dbReference>
<protein>
    <submittedName>
        <fullName evidence="1">Uncharacterized protein</fullName>
    </submittedName>
</protein>
<dbReference type="AlphaFoldDB" id="A0A9W9PBN6"/>
<organism evidence="1 2">
    <name type="scientific">Penicillium citrinum</name>
    <dbReference type="NCBI Taxonomy" id="5077"/>
    <lineage>
        <taxon>Eukaryota</taxon>
        <taxon>Fungi</taxon>
        <taxon>Dikarya</taxon>
        <taxon>Ascomycota</taxon>
        <taxon>Pezizomycotina</taxon>
        <taxon>Eurotiomycetes</taxon>
        <taxon>Eurotiomycetidae</taxon>
        <taxon>Eurotiales</taxon>
        <taxon>Aspergillaceae</taxon>
        <taxon>Penicillium</taxon>
    </lineage>
</organism>
<evidence type="ECO:0000313" key="2">
    <source>
        <dbReference type="Proteomes" id="UP001147733"/>
    </source>
</evidence>
<name>A0A9W9PBN6_PENCI</name>
<dbReference type="Proteomes" id="UP001147733">
    <property type="component" value="Unassembled WGS sequence"/>
</dbReference>
<reference evidence="1" key="2">
    <citation type="journal article" date="2023" name="IMA Fungus">
        <title>Comparative genomic study of the Penicillium genus elucidates a diverse pangenome and 15 lateral gene transfer events.</title>
        <authorList>
            <person name="Petersen C."/>
            <person name="Sorensen T."/>
            <person name="Nielsen M.R."/>
            <person name="Sondergaard T.E."/>
            <person name="Sorensen J.L."/>
            <person name="Fitzpatrick D.A."/>
            <person name="Frisvad J.C."/>
            <person name="Nielsen K.L."/>
        </authorList>
    </citation>
    <scope>NUCLEOTIDE SEQUENCE</scope>
    <source>
        <strain evidence="1">IBT 23319</strain>
    </source>
</reference>
<proteinExistence type="predicted"/>